<gene>
    <name evidence="4" type="ORF">C6P46_000287</name>
</gene>
<keyword evidence="5" id="KW-1185">Reference proteome</keyword>
<dbReference type="GO" id="GO:0005737">
    <property type="term" value="C:cytoplasm"/>
    <property type="evidence" value="ECO:0007669"/>
    <property type="project" value="TreeGrafter"/>
</dbReference>
<dbReference type="Proteomes" id="UP000777482">
    <property type="component" value="Unassembled WGS sequence"/>
</dbReference>
<dbReference type="GO" id="GO:0004029">
    <property type="term" value="F:aldehyde dehydrogenase (NAD+) activity"/>
    <property type="evidence" value="ECO:0007669"/>
    <property type="project" value="TreeGrafter"/>
</dbReference>
<evidence type="ECO:0000256" key="2">
    <source>
        <dbReference type="SAM" id="SignalP"/>
    </source>
</evidence>
<proteinExistence type="predicted"/>
<evidence type="ECO:0000259" key="3">
    <source>
        <dbReference type="Pfam" id="PF05368"/>
    </source>
</evidence>
<dbReference type="InterPro" id="IPR036291">
    <property type="entry name" value="NAD(P)-bd_dom_sf"/>
</dbReference>
<feature type="region of interest" description="Disordered" evidence="1">
    <location>
        <begin position="256"/>
        <end position="277"/>
    </location>
</feature>
<dbReference type="PANTHER" id="PTHR48079">
    <property type="entry name" value="PROTEIN YEEZ"/>
    <property type="match status" value="1"/>
</dbReference>
<name>A0A9P6W5H2_RHOMI</name>
<protein>
    <recommendedName>
        <fullName evidence="3">NmrA-like domain-containing protein</fullName>
    </recommendedName>
</protein>
<feature type="chain" id="PRO_5040373720" description="NmrA-like domain-containing protein" evidence="2">
    <location>
        <begin position="20"/>
        <end position="310"/>
    </location>
</feature>
<dbReference type="Gene3D" id="3.40.50.720">
    <property type="entry name" value="NAD(P)-binding Rossmann-like Domain"/>
    <property type="match status" value="1"/>
</dbReference>
<accession>A0A9P6W5H2</accession>
<evidence type="ECO:0000313" key="5">
    <source>
        <dbReference type="Proteomes" id="UP000777482"/>
    </source>
</evidence>
<organism evidence="4 5">
    <name type="scientific">Rhodotorula mucilaginosa</name>
    <name type="common">Yeast</name>
    <name type="synonym">Rhodotorula rubra</name>
    <dbReference type="NCBI Taxonomy" id="5537"/>
    <lineage>
        <taxon>Eukaryota</taxon>
        <taxon>Fungi</taxon>
        <taxon>Dikarya</taxon>
        <taxon>Basidiomycota</taxon>
        <taxon>Pucciniomycotina</taxon>
        <taxon>Microbotryomycetes</taxon>
        <taxon>Sporidiobolales</taxon>
        <taxon>Sporidiobolaceae</taxon>
        <taxon>Rhodotorula</taxon>
    </lineage>
</organism>
<comment type="caution">
    <text evidence="4">The sequence shown here is derived from an EMBL/GenBank/DDBJ whole genome shotgun (WGS) entry which is preliminary data.</text>
</comment>
<dbReference type="PANTHER" id="PTHR48079:SF6">
    <property type="entry name" value="NAD(P)-BINDING DOMAIN-CONTAINING PROTEIN-RELATED"/>
    <property type="match status" value="1"/>
</dbReference>
<dbReference type="EMBL" id="PUHQ01000010">
    <property type="protein sequence ID" value="KAG0665190.1"/>
    <property type="molecule type" value="Genomic_DNA"/>
</dbReference>
<dbReference type="InterPro" id="IPR008030">
    <property type="entry name" value="NmrA-like"/>
</dbReference>
<dbReference type="SUPFAM" id="SSF51735">
    <property type="entry name" value="NAD(P)-binding Rossmann-fold domains"/>
    <property type="match status" value="1"/>
</dbReference>
<dbReference type="AlphaFoldDB" id="A0A9P6W5H2"/>
<feature type="domain" description="NmrA-like" evidence="3">
    <location>
        <begin position="7"/>
        <end position="75"/>
    </location>
</feature>
<dbReference type="OrthoDB" id="10262413at2759"/>
<sequence length="310" mass="34627">MAKSVFILGTGFIGGSVLAALLDQKDRYEISALCRDEKKAKKLEELGVRPVMGELASDDVISKEAEQSDIILHIATADDLPSVKSILKGLEKRDKSKPRAIYIHTSGTGVLTVPTHPDEVCFNDKDQAKFDTLIPDYAPHREIDLTIKHAVEEKRIHAKVSIILPPCIYGLGTGPFKRPSIQIPGWAKEAVREGHVINHGPQNFWNNIHTLLAHLEETDETAGPLYIIAETGSHRWGPLGVLLDKLLKERNLVKGEMTEEMEGSTETETGTQSRSKSEWLHEWGWKIEPEPSIEESMPEEIDYMQQIGEL</sequence>
<evidence type="ECO:0000313" key="4">
    <source>
        <dbReference type="EMBL" id="KAG0665190.1"/>
    </source>
</evidence>
<dbReference type="InterPro" id="IPR051783">
    <property type="entry name" value="NAD(P)-dependent_oxidoreduct"/>
</dbReference>
<dbReference type="Pfam" id="PF05368">
    <property type="entry name" value="NmrA"/>
    <property type="match status" value="1"/>
</dbReference>
<feature type="signal peptide" evidence="2">
    <location>
        <begin position="1"/>
        <end position="19"/>
    </location>
</feature>
<reference evidence="4 5" key="1">
    <citation type="submission" date="2020-11" db="EMBL/GenBank/DDBJ databases">
        <title>Kefir isolates.</title>
        <authorList>
            <person name="Marcisauskas S."/>
            <person name="Kim Y."/>
            <person name="Blasche S."/>
        </authorList>
    </citation>
    <scope>NUCLEOTIDE SEQUENCE [LARGE SCALE GENOMIC DNA]</scope>
    <source>
        <strain evidence="4 5">KR</strain>
    </source>
</reference>
<keyword evidence="2" id="KW-0732">Signal</keyword>
<evidence type="ECO:0000256" key="1">
    <source>
        <dbReference type="SAM" id="MobiDB-lite"/>
    </source>
</evidence>